<reference evidence="2" key="1">
    <citation type="journal article" date="2013" name="Nature">
        <title>Pan genome of the phytoplankton Emiliania underpins its global distribution.</title>
        <authorList>
            <person name="Read B.A."/>
            <person name="Kegel J."/>
            <person name="Klute M.J."/>
            <person name="Kuo A."/>
            <person name="Lefebvre S.C."/>
            <person name="Maumus F."/>
            <person name="Mayer C."/>
            <person name="Miller J."/>
            <person name="Monier A."/>
            <person name="Salamov A."/>
            <person name="Young J."/>
            <person name="Aguilar M."/>
            <person name="Claverie J.M."/>
            <person name="Frickenhaus S."/>
            <person name="Gonzalez K."/>
            <person name="Herman E.K."/>
            <person name="Lin Y.C."/>
            <person name="Napier J."/>
            <person name="Ogata H."/>
            <person name="Sarno A.F."/>
            <person name="Shmutz J."/>
            <person name="Schroeder D."/>
            <person name="de Vargas C."/>
            <person name="Verret F."/>
            <person name="von Dassow P."/>
            <person name="Valentin K."/>
            <person name="Van de Peer Y."/>
            <person name="Wheeler G."/>
            <person name="Dacks J.B."/>
            <person name="Delwiche C.F."/>
            <person name="Dyhrman S.T."/>
            <person name="Glockner G."/>
            <person name="John U."/>
            <person name="Richards T."/>
            <person name="Worden A.Z."/>
            <person name="Zhang X."/>
            <person name="Grigoriev I.V."/>
            <person name="Allen A.E."/>
            <person name="Bidle K."/>
            <person name="Borodovsky M."/>
            <person name="Bowler C."/>
            <person name="Brownlee C."/>
            <person name="Cock J.M."/>
            <person name="Elias M."/>
            <person name="Gladyshev V.N."/>
            <person name="Groth M."/>
            <person name="Guda C."/>
            <person name="Hadaegh A."/>
            <person name="Iglesias-Rodriguez M.D."/>
            <person name="Jenkins J."/>
            <person name="Jones B.M."/>
            <person name="Lawson T."/>
            <person name="Leese F."/>
            <person name="Lindquist E."/>
            <person name="Lobanov A."/>
            <person name="Lomsadze A."/>
            <person name="Malik S.B."/>
            <person name="Marsh M.E."/>
            <person name="Mackinder L."/>
            <person name="Mock T."/>
            <person name="Mueller-Roeber B."/>
            <person name="Pagarete A."/>
            <person name="Parker M."/>
            <person name="Probert I."/>
            <person name="Quesneville H."/>
            <person name="Raines C."/>
            <person name="Rensing S.A."/>
            <person name="Riano-Pachon D.M."/>
            <person name="Richier S."/>
            <person name="Rokitta S."/>
            <person name="Shiraiwa Y."/>
            <person name="Soanes D.M."/>
            <person name="van der Giezen M."/>
            <person name="Wahlund T.M."/>
            <person name="Williams B."/>
            <person name="Wilson W."/>
            <person name="Wolfe G."/>
            <person name="Wurch L.L."/>
        </authorList>
    </citation>
    <scope>NUCLEOTIDE SEQUENCE</scope>
</reference>
<keyword evidence="2" id="KW-1185">Reference proteome</keyword>
<dbReference type="AlphaFoldDB" id="A0A0D3IHD0"/>
<organism evidence="1 2">
    <name type="scientific">Emiliania huxleyi (strain CCMP1516)</name>
    <dbReference type="NCBI Taxonomy" id="280463"/>
    <lineage>
        <taxon>Eukaryota</taxon>
        <taxon>Haptista</taxon>
        <taxon>Haptophyta</taxon>
        <taxon>Prymnesiophyceae</taxon>
        <taxon>Isochrysidales</taxon>
        <taxon>Noelaerhabdaceae</taxon>
        <taxon>Emiliania</taxon>
    </lineage>
</organism>
<dbReference type="KEGG" id="ehx:EMIHUDRAFT_105101"/>
<proteinExistence type="predicted"/>
<dbReference type="InterPro" id="IPR036890">
    <property type="entry name" value="HATPase_C_sf"/>
</dbReference>
<dbReference type="PaxDb" id="2903-EOD10665"/>
<dbReference type="SUPFAM" id="SSF55874">
    <property type="entry name" value="ATPase domain of HSP90 chaperone/DNA topoisomerase II/histidine kinase"/>
    <property type="match status" value="1"/>
</dbReference>
<dbReference type="RefSeq" id="XP_005763094.1">
    <property type="nucleotide sequence ID" value="XM_005763037.1"/>
</dbReference>
<protein>
    <recommendedName>
        <fullName evidence="3">Histidine kinase/HSP90-like ATPase domain-containing protein</fullName>
    </recommendedName>
</protein>
<evidence type="ECO:0008006" key="3">
    <source>
        <dbReference type="Google" id="ProtNLM"/>
    </source>
</evidence>
<reference evidence="1" key="2">
    <citation type="submission" date="2024-10" db="UniProtKB">
        <authorList>
            <consortium name="EnsemblProtists"/>
        </authorList>
    </citation>
    <scope>IDENTIFICATION</scope>
</reference>
<accession>A0A0D3IHD0</accession>
<name>A0A0D3IHD0_EMIH1</name>
<dbReference type="Gene3D" id="3.30.565.10">
    <property type="entry name" value="Histidine kinase-like ATPase, C-terminal domain"/>
    <property type="match status" value="1"/>
</dbReference>
<sequence>MTLRVSIPYFMRKCLSLICSYVQLGFEDGNAEAEFRDFFEQVQIAGGVDKATLAPALVTSPLERQAYADHLNVASIVLIPLSIAADDPLYAIFCMALSLGILSAGGAAAAGGRPRGVNYGRSLLPAVSTVIHLSTGRLHLFAQNEICAAVAVFSLHLNFLDKRKSLSVLALASFGALHVAPQLKAHVALATFYGTIIGHMTEYLVDAAKRVLQQLTQKMHLVEVLRMMEMGSYESRWTLLAPMALVDHREVEVLTHCPPVLIDEIIYNYVLTNVIDNAQKYGTESTIRWHLCEGKLTTQMRSRNRQGTTPVTPELVDAVFSGQQDFSMASRSSGRGLVGALRACTHLGGALEIAGEAGGWTWTSFSLPASPGAALPAVVSEFTALVVDDDDFVLDVACQSISSMEADPPRPSLSHLRSPDVGGVHTAGPPALRLASNVLRTFA</sequence>
<dbReference type="Proteomes" id="UP000013827">
    <property type="component" value="Unassembled WGS sequence"/>
</dbReference>
<evidence type="ECO:0000313" key="1">
    <source>
        <dbReference type="EnsemblProtists" id="EOD10665"/>
    </source>
</evidence>
<dbReference type="GeneID" id="17256888"/>
<dbReference type="EnsemblProtists" id="EOD10665">
    <property type="protein sequence ID" value="EOD10665"/>
    <property type="gene ID" value="EMIHUDRAFT_105101"/>
</dbReference>
<evidence type="ECO:0000313" key="2">
    <source>
        <dbReference type="Proteomes" id="UP000013827"/>
    </source>
</evidence>
<dbReference type="HOGENOM" id="CLU_757451_0_0_1"/>